<name>D8MK49_ERWBE</name>
<dbReference type="Proteomes" id="UP000008793">
    <property type="component" value="Plasmid pEB170"/>
</dbReference>
<dbReference type="GeneID" id="90514645"/>
<organism evidence="2">
    <name type="scientific">Erwinia billingiae (strain Eb661)</name>
    <dbReference type="NCBI Taxonomy" id="634500"/>
    <lineage>
        <taxon>Bacteria</taxon>
        <taxon>Pseudomonadati</taxon>
        <taxon>Pseudomonadota</taxon>
        <taxon>Gammaproteobacteria</taxon>
        <taxon>Enterobacterales</taxon>
        <taxon>Erwiniaceae</taxon>
        <taxon>Erwinia</taxon>
    </lineage>
</organism>
<gene>
    <name evidence="1" type="ordered locus">EbC_pEb17201940</name>
</gene>
<protein>
    <submittedName>
        <fullName evidence="1">Uncharacterized protein</fullName>
    </submittedName>
</protein>
<evidence type="ECO:0000313" key="2">
    <source>
        <dbReference type="Proteomes" id="UP000008793"/>
    </source>
</evidence>
<dbReference type="HOGENOM" id="CLU_3025237_0_0_6"/>
<dbReference type="EMBL" id="FP236830">
    <property type="protein sequence ID" value="CAX53647.1"/>
    <property type="molecule type" value="Genomic_DNA"/>
</dbReference>
<geneLocation type="plasmid" evidence="1 2">
    <name>pEB170</name>
</geneLocation>
<dbReference type="KEGG" id="ebi:EbC_pEb17201940"/>
<dbReference type="AlphaFoldDB" id="D8MK49"/>
<accession>D8MK49</accession>
<keyword evidence="2" id="KW-1185">Reference proteome</keyword>
<sequence>MNSGTENAREALIRLCALRLRYRRACRNRQANICDLAALLVQVEDAERHCETGRP</sequence>
<proteinExistence type="predicted"/>
<evidence type="ECO:0000313" key="1">
    <source>
        <dbReference type="EMBL" id="CAX53647.1"/>
    </source>
</evidence>
<keyword evidence="1" id="KW-0614">Plasmid</keyword>
<reference evidence="1 2" key="1">
    <citation type="journal article" date="2010" name="BMC Genomics">
        <title>Genome comparison of the epiphytic bacteria Erwinia billingiae and E. tasmaniensis with the pear pathogen E. pyrifoliae.</title>
        <authorList>
            <person name="Kube M."/>
            <person name="Migdoll A.M."/>
            <person name="Gehring I."/>
            <person name="Heitmann K."/>
            <person name="Mayer Y."/>
            <person name="Kuhl H."/>
            <person name="Knaust F."/>
            <person name="Geider K."/>
            <person name="Reinhardt R."/>
        </authorList>
    </citation>
    <scope>NUCLEOTIDE SEQUENCE [LARGE SCALE GENOMIC DNA]</scope>
    <source>
        <strain evidence="1 2">Eb661</strain>
        <plasmid evidence="1">pEB170</plasmid>
    </source>
</reference>
<dbReference type="RefSeq" id="WP_013200014.1">
    <property type="nucleotide sequence ID" value="NC_014305.1"/>
</dbReference>